<evidence type="ECO:0000256" key="5">
    <source>
        <dbReference type="SAM" id="Phobius"/>
    </source>
</evidence>
<accession>A0A9X3FA64</accession>
<protein>
    <submittedName>
        <fullName evidence="7">SulP family inorganic anion transporter</fullName>
    </submittedName>
</protein>
<dbReference type="Pfam" id="PF00916">
    <property type="entry name" value="Sulfate_transp"/>
    <property type="match status" value="1"/>
</dbReference>
<proteinExistence type="predicted"/>
<dbReference type="EMBL" id="JAPOHD010000068">
    <property type="protein sequence ID" value="MCY1723351.1"/>
    <property type="molecule type" value="Genomic_DNA"/>
</dbReference>
<evidence type="ECO:0000313" key="7">
    <source>
        <dbReference type="EMBL" id="MCY1723351.1"/>
    </source>
</evidence>
<keyword evidence="8" id="KW-1185">Reference proteome</keyword>
<organism evidence="7 8">
    <name type="scientific">Draconibacterium aestuarii</name>
    <dbReference type="NCBI Taxonomy" id="2998507"/>
    <lineage>
        <taxon>Bacteria</taxon>
        <taxon>Pseudomonadati</taxon>
        <taxon>Bacteroidota</taxon>
        <taxon>Bacteroidia</taxon>
        <taxon>Marinilabiliales</taxon>
        <taxon>Prolixibacteraceae</taxon>
        <taxon>Draconibacterium</taxon>
    </lineage>
</organism>
<sequence length="515" mass="55239">MNLFKTYKNDLPASLVVFLVALPLCLGIALASGAPLFSGLITGIIGGIVVGFLSDSKLSVSGPAAGLTVIVFSAIATLGSFEAFLLAVVISGIIQLVLGYVKAGVIGHFSPVSVVNGMLTAIGLNIFLKQIPHAFGYDLNDIDLASFQDSYGHNTLSELYYMLSFIKLGPVIISIVSLIILYSWDSKFIKQNNILKLIPAPLVVVFVGIGLNTLFNNIAPEIAAVGNELVSLPNINSFQALVGELRFPNFSSLGNPEVYMVAATIAIVGSLESLLSLDAADKLDPAKRISSPNQELKAQGWGNILAGLIGGLPMTAVVVRTSANINAGGKGKLSSIAHGVLIVISVLFLASFLNLIPLAALAAILIQVGLKLNKISIYKKTIKSGSDQYIPFFITLLVIMFTDLLKGISVGVLVGLVFTLKTNFRSGVSMVKSGKNHLITINRNLYFFNKAQLRRILQHIPRESEVLIDGTKVEFMDYDIQQSINDFVENAANRAIHVELKMSSTAPMEMFRKTN</sequence>
<comment type="subcellular location">
    <subcellularLocation>
        <location evidence="1">Membrane</location>
        <topology evidence="1">Multi-pass membrane protein</topology>
    </subcellularLocation>
</comment>
<feature type="transmembrane region" description="Helical" evidence="5">
    <location>
        <begin position="36"/>
        <end position="53"/>
    </location>
</feature>
<feature type="transmembrane region" description="Helical" evidence="5">
    <location>
        <begin position="258"/>
        <end position="280"/>
    </location>
</feature>
<evidence type="ECO:0000256" key="4">
    <source>
        <dbReference type="ARBA" id="ARBA00023136"/>
    </source>
</evidence>
<feature type="transmembrane region" description="Helical" evidence="5">
    <location>
        <begin position="339"/>
        <end position="368"/>
    </location>
</feature>
<dbReference type="AlphaFoldDB" id="A0A9X3FA64"/>
<dbReference type="InterPro" id="IPR036513">
    <property type="entry name" value="STAS_dom_sf"/>
</dbReference>
<feature type="transmembrane region" description="Helical" evidence="5">
    <location>
        <begin position="60"/>
        <end position="78"/>
    </location>
</feature>
<evidence type="ECO:0000256" key="2">
    <source>
        <dbReference type="ARBA" id="ARBA00022692"/>
    </source>
</evidence>
<evidence type="ECO:0000256" key="3">
    <source>
        <dbReference type="ARBA" id="ARBA00022989"/>
    </source>
</evidence>
<feature type="transmembrane region" description="Helical" evidence="5">
    <location>
        <begin position="108"/>
        <end position="128"/>
    </location>
</feature>
<feature type="transmembrane region" description="Helical" evidence="5">
    <location>
        <begin position="84"/>
        <end position="101"/>
    </location>
</feature>
<feature type="transmembrane region" description="Helical" evidence="5">
    <location>
        <begin position="194"/>
        <end position="215"/>
    </location>
</feature>
<dbReference type="PANTHER" id="PTHR11814">
    <property type="entry name" value="SULFATE TRANSPORTER"/>
    <property type="match status" value="1"/>
</dbReference>
<dbReference type="InterPro" id="IPR011547">
    <property type="entry name" value="SLC26A/SulP_dom"/>
</dbReference>
<name>A0A9X3FA64_9BACT</name>
<keyword evidence="3 5" id="KW-1133">Transmembrane helix</keyword>
<keyword evidence="4 5" id="KW-0472">Membrane</keyword>
<comment type="caution">
    <text evidence="7">The sequence shown here is derived from an EMBL/GenBank/DDBJ whole genome shotgun (WGS) entry which is preliminary data.</text>
</comment>
<feature type="transmembrane region" description="Helical" evidence="5">
    <location>
        <begin position="159"/>
        <end position="182"/>
    </location>
</feature>
<evidence type="ECO:0000259" key="6">
    <source>
        <dbReference type="Pfam" id="PF00916"/>
    </source>
</evidence>
<dbReference type="Proteomes" id="UP001145087">
    <property type="component" value="Unassembled WGS sequence"/>
</dbReference>
<feature type="domain" description="SLC26A/SulP transporter" evidence="6">
    <location>
        <begin position="8"/>
        <end position="383"/>
    </location>
</feature>
<dbReference type="GO" id="GO:0016020">
    <property type="term" value="C:membrane"/>
    <property type="evidence" value="ECO:0007669"/>
    <property type="project" value="UniProtKB-SubCell"/>
</dbReference>
<evidence type="ECO:0000256" key="1">
    <source>
        <dbReference type="ARBA" id="ARBA00004141"/>
    </source>
</evidence>
<dbReference type="InterPro" id="IPR001902">
    <property type="entry name" value="SLC26A/SulP_fam"/>
</dbReference>
<dbReference type="RefSeq" id="WP_343335674.1">
    <property type="nucleotide sequence ID" value="NZ_JAPOHD010000068.1"/>
</dbReference>
<feature type="transmembrane region" description="Helical" evidence="5">
    <location>
        <begin position="12"/>
        <end position="30"/>
    </location>
</feature>
<feature type="transmembrane region" description="Helical" evidence="5">
    <location>
        <begin position="301"/>
        <end position="319"/>
    </location>
</feature>
<dbReference type="GO" id="GO:0055085">
    <property type="term" value="P:transmembrane transport"/>
    <property type="evidence" value="ECO:0007669"/>
    <property type="project" value="InterPro"/>
</dbReference>
<gene>
    <name evidence="7" type="ORF">OU798_23575</name>
</gene>
<keyword evidence="2 5" id="KW-0812">Transmembrane</keyword>
<evidence type="ECO:0000313" key="8">
    <source>
        <dbReference type="Proteomes" id="UP001145087"/>
    </source>
</evidence>
<reference evidence="7" key="1">
    <citation type="submission" date="2022-11" db="EMBL/GenBank/DDBJ databases">
        <title>Marilongibacter aestuarii gen. nov., sp. nov., isolated from tidal flat sediment.</title>
        <authorList>
            <person name="Jiayan W."/>
        </authorList>
    </citation>
    <scope>NUCLEOTIDE SEQUENCE</scope>
    <source>
        <strain evidence="7">Z1-6</strain>
    </source>
</reference>
<dbReference type="SUPFAM" id="SSF52091">
    <property type="entry name" value="SpoIIaa-like"/>
    <property type="match status" value="1"/>
</dbReference>
<feature type="transmembrane region" description="Helical" evidence="5">
    <location>
        <begin position="389"/>
        <end position="418"/>
    </location>
</feature>